<name>A0A1D9I0Q8_9BURK</name>
<evidence type="ECO:0000259" key="5">
    <source>
        <dbReference type="PROSITE" id="PS50931"/>
    </source>
</evidence>
<dbReference type="InterPro" id="IPR058163">
    <property type="entry name" value="LysR-type_TF_proteobact-type"/>
</dbReference>
<sequence>MSALPPLPALRSFEAVARLGSVTLAAQALHVTHSAVSQQIKLLEAQLGVTLFVRAGRGLRLSEAGRLYALQVRAALQQLGEATRLVQTRGQDETLVVAVMPSFGRNWLLPRLPRFRQRHPRYRVRLEASLEIQDMRQANADVAVRIGRGDWEGLSHSEWLHDELVLVASPAFHGGRLPRTAREAMAGPLIRSAEPWASWCEAAGVAEPPAGSGLWINDSNLILEAVRLGQGLALERLSLVADALATGELVQVTPVRVPYFYPYWLVWPAREEARTRQSHFIAWMEEEGRAYAAGLAGLPVPGKRPRR</sequence>
<evidence type="ECO:0000256" key="3">
    <source>
        <dbReference type="ARBA" id="ARBA00023125"/>
    </source>
</evidence>
<evidence type="ECO:0000313" key="6">
    <source>
        <dbReference type="EMBL" id="AOZ05669.1"/>
    </source>
</evidence>
<keyword evidence="3" id="KW-0238">DNA-binding</keyword>
<dbReference type="Pfam" id="PF03466">
    <property type="entry name" value="LysR_substrate"/>
    <property type="match status" value="1"/>
</dbReference>
<dbReference type="SUPFAM" id="SSF53850">
    <property type="entry name" value="Periplasmic binding protein-like II"/>
    <property type="match status" value="1"/>
</dbReference>
<keyword evidence="7" id="KW-1185">Reference proteome</keyword>
<dbReference type="InterPro" id="IPR036388">
    <property type="entry name" value="WH-like_DNA-bd_sf"/>
</dbReference>
<dbReference type="EMBL" id="CP017754">
    <property type="protein sequence ID" value="AOZ05669.1"/>
    <property type="molecule type" value="Genomic_DNA"/>
</dbReference>
<dbReference type="PANTHER" id="PTHR30537">
    <property type="entry name" value="HTH-TYPE TRANSCRIPTIONAL REGULATOR"/>
    <property type="match status" value="1"/>
</dbReference>
<evidence type="ECO:0000256" key="2">
    <source>
        <dbReference type="ARBA" id="ARBA00023015"/>
    </source>
</evidence>
<keyword evidence="2" id="KW-0805">Transcription regulation</keyword>
<dbReference type="Gene3D" id="1.10.10.10">
    <property type="entry name" value="Winged helix-like DNA-binding domain superfamily/Winged helix DNA-binding domain"/>
    <property type="match status" value="1"/>
</dbReference>
<proteinExistence type="inferred from homology"/>
<keyword evidence="4" id="KW-0804">Transcription</keyword>
<evidence type="ECO:0000313" key="7">
    <source>
        <dbReference type="Proteomes" id="UP000177515"/>
    </source>
</evidence>
<dbReference type="RefSeq" id="WP_071068800.1">
    <property type="nucleotide sequence ID" value="NZ_CP017754.1"/>
</dbReference>
<reference evidence="6 7" key="1">
    <citation type="submission" date="2016-10" db="EMBL/GenBank/DDBJ databases">
        <title>Complete genome sequences of three Cupriavidus strains isolated from various Malaysian environments.</title>
        <authorList>
            <person name="Abdullah A.A.-A."/>
            <person name="Shafie N.A.H."/>
            <person name="Lau N.S."/>
        </authorList>
    </citation>
    <scope>NUCLEOTIDE SEQUENCE [LARGE SCALE GENOMIC DNA]</scope>
    <source>
        <strain evidence="6 7">USMAA1020</strain>
    </source>
</reference>
<dbReference type="PANTHER" id="PTHR30537:SF79">
    <property type="entry name" value="TRANSCRIPTIONAL REGULATOR-RELATED"/>
    <property type="match status" value="1"/>
</dbReference>
<organism evidence="6 7">
    <name type="scientific">Cupriavidus malaysiensis</name>
    <dbReference type="NCBI Taxonomy" id="367825"/>
    <lineage>
        <taxon>Bacteria</taxon>
        <taxon>Pseudomonadati</taxon>
        <taxon>Pseudomonadota</taxon>
        <taxon>Betaproteobacteria</taxon>
        <taxon>Burkholderiales</taxon>
        <taxon>Burkholderiaceae</taxon>
        <taxon>Cupriavidus</taxon>
    </lineage>
</organism>
<gene>
    <name evidence="6" type="ORF">BKK80_07520</name>
</gene>
<evidence type="ECO:0000256" key="4">
    <source>
        <dbReference type="ARBA" id="ARBA00023163"/>
    </source>
</evidence>
<dbReference type="PROSITE" id="PS50931">
    <property type="entry name" value="HTH_LYSR"/>
    <property type="match status" value="1"/>
</dbReference>
<dbReference type="CDD" id="cd08432">
    <property type="entry name" value="PBP2_GcdR_TrpI_HvrB_AmpR_like"/>
    <property type="match status" value="1"/>
</dbReference>
<dbReference type="InterPro" id="IPR005119">
    <property type="entry name" value="LysR_subst-bd"/>
</dbReference>
<dbReference type="InterPro" id="IPR036390">
    <property type="entry name" value="WH_DNA-bd_sf"/>
</dbReference>
<feature type="domain" description="HTH lysR-type" evidence="5">
    <location>
        <begin position="5"/>
        <end position="62"/>
    </location>
</feature>
<accession>A0A1D9I0Q8</accession>
<dbReference type="SUPFAM" id="SSF46785">
    <property type="entry name" value="Winged helix' DNA-binding domain"/>
    <property type="match status" value="1"/>
</dbReference>
<dbReference type="Pfam" id="PF00126">
    <property type="entry name" value="HTH_1"/>
    <property type="match status" value="1"/>
</dbReference>
<dbReference type="Proteomes" id="UP000177515">
    <property type="component" value="Chromosome 1"/>
</dbReference>
<comment type="similarity">
    <text evidence="1">Belongs to the LysR transcriptional regulatory family.</text>
</comment>
<protein>
    <submittedName>
        <fullName evidence="6">Transcriptional regulator</fullName>
    </submittedName>
</protein>
<dbReference type="Gene3D" id="3.40.190.10">
    <property type="entry name" value="Periplasmic binding protein-like II"/>
    <property type="match status" value="2"/>
</dbReference>
<dbReference type="InterPro" id="IPR000847">
    <property type="entry name" value="LysR_HTH_N"/>
</dbReference>
<evidence type="ECO:0000256" key="1">
    <source>
        <dbReference type="ARBA" id="ARBA00009437"/>
    </source>
</evidence>
<dbReference type="PRINTS" id="PR00039">
    <property type="entry name" value="HTHLYSR"/>
</dbReference>